<dbReference type="InterPro" id="IPR052061">
    <property type="entry name" value="PTE-AB_protein"/>
</dbReference>
<keyword evidence="1" id="KW-1133">Transmembrane helix</keyword>
<dbReference type="Proteomes" id="UP001310890">
    <property type="component" value="Unassembled WGS sequence"/>
</dbReference>
<dbReference type="PANTHER" id="PTHR47260">
    <property type="entry name" value="UPF0644 PROTEIN PB2B4.06"/>
    <property type="match status" value="1"/>
</dbReference>
<comment type="caution">
    <text evidence="2">The sequence shown here is derived from an EMBL/GenBank/DDBJ whole genome shotgun (WGS) entry which is preliminary data.</text>
</comment>
<keyword evidence="1" id="KW-0812">Transmembrane</keyword>
<dbReference type="EMBL" id="JAVRRL010000016">
    <property type="protein sequence ID" value="KAK5114689.1"/>
    <property type="molecule type" value="Genomic_DNA"/>
</dbReference>
<dbReference type="Gene3D" id="3.10.129.10">
    <property type="entry name" value="Hotdog Thioesterase"/>
    <property type="match status" value="1"/>
</dbReference>
<feature type="transmembrane region" description="Helical" evidence="1">
    <location>
        <begin position="44"/>
        <end position="66"/>
    </location>
</feature>
<evidence type="ECO:0000313" key="2">
    <source>
        <dbReference type="EMBL" id="KAK5114689.1"/>
    </source>
</evidence>
<evidence type="ECO:0000256" key="1">
    <source>
        <dbReference type="SAM" id="Phobius"/>
    </source>
</evidence>
<name>A0AAN7TT47_9PEZI</name>
<gene>
    <name evidence="2" type="ORF">LTR62_002262</name>
</gene>
<sequence>MAPHVRVLRPWLSLRRQVLARAQSTSTSPRLTPSTFLRRNRAPLIFGTLALALGLMAGNLTAFTIAPPPMPNAGTHEDGVLMADLNQRLDNEFKVKVLRGKCLGVAKQLKGTQGGWVEIVQRPSDEELAARTDSIISHLQGAKALGPERVFWDTGERRLVAIVWFGGAISGWPGVTHGGAIATALAEKAALAATLAQSTTAGFSAAATPQRMPGTGNHAKMFAPATEQHGDPAQLSLSYVKPTLANNFYVIRVSSPMDFEHEEPEGIVPLSPAGGEDYEVTLEAMDTKVCVKAKVKFAPGGGALQHVEEKVGEAARKGYGEFRDWMWPSRQQSSRGG</sequence>
<dbReference type="AlphaFoldDB" id="A0AAN7TT47"/>
<protein>
    <submittedName>
        <fullName evidence="2">Uncharacterized protein</fullName>
    </submittedName>
</protein>
<dbReference type="SUPFAM" id="SSF54637">
    <property type="entry name" value="Thioesterase/thiol ester dehydrase-isomerase"/>
    <property type="match status" value="1"/>
</dbReference>
<dbReference type="PANTHER" id="PTHR47260:SF1">
    <property type="entry name" value="UPF0644 PROTEIN PB2B4.06"/>
    <property type="match status" value="1"/>
</dbReference>
<evidence type="ECO:0000313" key="3">
    <source>
        <dbReference type="Proteomes" id="UP001310890"/>
    </source>
</evidence>
<keyword evidence="1" id="KW-0472">Membrane</keyword>
<proteinExistence type="predicted"/>
<accession>A0AAN7TT47</accession>
<reference evidence="2" key="1">
    <citation type="submission" date="2023-08" db="EMBL/GenBank/DDBJ databases">
        <title>Black Yeasts Isolated from many extreme environments.</title>
        <authorList>
            <person name="Coleine C."/>
            <person name="Stajich J.E."/>
            <person name="Selbmann L."/>
        </authorList>
    </citation>
    <scope>NUCLEOTIDE SEQUENCE</scope>
    <source>
        <strain evidence="2">CCFEE 5401</strain>
    </source>
</reference>
<organism evidence="2 3">
    <name type="scientific">Meristemomyces frigidus</name>
    <dbReference type="NCBI Taxonomy" id="1508187"/>
    <lineage>
        <taxon>Eukaryota</taxon>
        <taxon>Fungi</taxon>
        <taxon>Dikarya</taxon>
        <taxon>Ascomycota</taxon>
        <taxon>Pezizomycotina</taxon>
        <taxon>Dothideomycetes</taxon>
        <taxon>Dothideomycetidae</taxon>
        <taxon>Mycosphaerellales</taxon>
        <taxon>Teratosphaeriaceae</taxon>
        <taxon>Meristemomyces</taxon>
    </lineage>
</organism>
<dbReference type="InterPro" id="IPR029069">
    <property type="entry name" value="HotDog_dom_sf"/>
</dbReference>